<keyword evidence="3" id="KW-0808">Transferase</keyword>
<protein>
    <submittedName>
        <fullName evidence="3">Polysaccharide pyruvyl transferase family protein</fullName>
    </submittedName>
</protein>
<name>A0A5C6L8W2_BACFG</name>
<dbReference type="Proteomes" id="UP000318041">
    <property type="component" value="Unassembled WGS sequence"/>
</dbReference>
<gene>
    <name evidence="2" type="ORF">F2Z89_00175</name>
    <name evidence="3" type="ORF">FSA08_13750</name>
</gene>
<sequence length="352" mass="41219">MKIALLTLPFVNNYGGILQAYALKHFLELRGHSVCIIDRNSNFKISFIDILRLAKRKFLGNRIRNFAYFKKQYLLPMTSEIITNKEMLLLDEKYQFDIYIVGSDQVWRAIYYRDIKYNFYLDFVSSKRKISFAASFGISSWEYTNTETDIIAKLLMDFSFVSVREDTAVRLCSDYLNINAVQFLDPTFLLDKNEYCCLADCFYSSKKIDIFAYIMGPDSSKDKLIKIISDYSGLSVQSITQSKFSFKKNESIQEWLQNFYKSKFVVTDSFHGLAFSLIFNKPFIVCGFSNRGMGRYESLLRYFSLENRLLYSLEDLKELNLSTIWDINWKEVNAKIAENKRFVLELMQTVGV</sequence>
<dbReference type="EMBL" id="VWCJ01000001">
    <property type="protein sequence ID" value="KAA5001764.1"/>
    <property type="molecule type" value="Genomic_DNA"/>
</dbReference>
<evidence type="ECO:0000313" key="2">
    <source>
        <dbReference type="EMBL" id="KAA5001764.1"/>
    </source>
</evidence>
<organism evidence="3 4">
    <name type="scientific">Bacteroides fragilis</name>
    <dbReference type="NCBI Taxonomy" id="817"/>
    <lineage>
        <taxon>Bacteria</taxon>
        <taxon>Pseudomonadati</taxon>
        <taxon>Bacteroidota</taxon>
        <taxon>Bacteroidia</taxon>
        <taxon>Bacteroidales</taxon>
        <taxon>Bacteroidaceae</taxon>
        <taxon>Bacteroides</taxon>
    </lineage>
</organism>
<comment type="caution">
    <text evidence="3">The sequence shown here is derived from an EMBL/GenBank/DDBJ whole genome shotgun (WGS) entry which is preliminary data.</text>
</comment>
<evidence type="ECO:0000313" key="5">
    <source>
        <dbReference type="Proteomes" id="UP000460666"/>
    </source>
</evidence>
<dbReference type="Proteomes" id="UP000460666">
    <property type="component" value="Unassembled WGS sequence"/>
</dbReference>
<dbReference type="EMBL" id="VOHY01000011">
    <property type="protein sequence ID" value="TWV72082.1"/>
    <property type="molecule type" value="Genomic_DNA"/>
</dbReference>
<evidence type="ECO:0000313" key="3">
    <source>
        <dbReference type="EMBL" id="TWV72082.1"/>
    </source>
</evidence>
<dbReference type="GO" id="GO:0016740">
    <property type="term" value="F:transferase activity"/>
    <property type="evidence" value="ECO:0007669"/>
    <property type="project" value="UniProtKB-KW"/>
</dbReference>
<dbReference type="RefSeq" id="WP_032576635.1">
    <property type="nucleotide sequence ID" value="NZ_BAABYZ010000001.1"/>
</dbReference>
<dbReference type="Pfam" id="PF04230">
    <property type="entry name" value="PS_pyruv_trans"/>
    <property type="match status" value="1"/>
</dbReference>
<reference evidence="2 5" key="1">
    <citation type="journal article" date="2019" name="Nat. Med.">
        <title>A library of human gut bacterial isolates paired with longitudinal multiomics data enables mechanistic microbiome research.</title>
        <authorList>
            <person name="Poyet M."/>
            <person name="Groussin M."/>
            <person name="Gibbons S.M."/>
            <person name="Avila-Pacheco J."/>
            <person name="Jiang X."/>
            <person name="Kearney S.M."/>
            <person name="Perrotta A.R."/>
            <person name="Berdy B."/>
            <person name="Zhao S."/>
            <person name="Lieberman T.D."/>
            <person name="Swanson P.K."/>
            <person name="Smith M."/>
            <person name="Roesemann S."/>
            <person name="Alexander J.E."/>
            <person name="Rich S.A."/>
            <person name="Livny J."/>
            <person name="Vlamakis H."/>
            <person name="Clish C."/>
            <person name="Bullock K."/>
            <person name="Deik A."/>
            <person name="Scott J."/>
            <person name="Pierce K.A."/>
            <person name="Xavier R.J."/>
            <person name="Alm E.J."/>
        </authorList>
    </citation>
    <scope>NUCLEOTIDE SEQUENCE [LARGE SCALE GENOMIC DNA]</scope>
    <source>
        <strain evidence="2 5">BIOML-A46</strain>
    </source>
</reference>
<evidence type="ECO:0000313" key="4">
    <source>
        <dbReference type="Proteomes" id="UP000318041"/>
    </source>
</evidence>
<dbReference type="AlphaFoldDB" id="A0A5C6L8W2"/>
<dbReference type="InterPro" id="IPR007345">
    <property type="entry name" value="Polysacch_pyruvyl_Trfase"/>
</dbReference>
<reference evidence="3 4" key="2">
    <citation type="submission" date="2019-08" db="EMBL/GenBank/DDBJ databases">
        <title>Genome sequencing of Bacteroides fragilis Sample_iSURF_9.</title>
        <authorList>
            <person name="Chandler J.E."/>
            <person name="Ruoff K.L."/>
            <person name="Price C.E."/>
            <person name="Valls R.A."/>
            <person name="O'Toole G.A."/>
        </authorList>
    </citation>
    <scope>NUCLEOTIDE SEQUENCE [LARGE SCALE GENOMIC DNA]</scope>
    <source>
        <strain evidence="3 4">CFPLTA004_1B</strain>
    </source>
</reference>
<evidence type="ECO:0000259" key="1">
    <source>
        <dbReference type="Pfam" id="PF04230"/>
    </source>
</evidence>
<accession>A0A5C6L8W2</accession>
<feature type="domain" description="Polysaccharide pyruvyl transferase" evidence="1">
    <location>
        <begin position="13"/>
        <end position="288"/>
    </location>
</feature>
<proteinExistence type="predicted"/>